<protein>
    <recommendedName>
        <fullName evidence="3">Thioredoxin domain-containing protein</fullName>
    </recommendedName>
</protein>
<accession>A0A1G2S456</accession>
<gene>
    <name evidence="1" type="ORF">A2675_01465</name>
</gene>
<dbReference type="Proteomes" id="UP000176997">
    <property type="component" value="Unassembled WGS sequence"/>
</dbReference>
<proteinExistence type="predicted"/>
<organism evidence="1 2">
    <name type="scientific">Candidatus Yonathbacteria bacterium RIFCSPHIGHO2_01_FULL_51_10</name>
    <dbReference type="NCBI Taxonomy" id="1802723"/>
    <lineage>
        <taxon>Bacteria</taxon>
        <taxon>Candidatus Yonathiibacteriota</taxon>
    </lineage>
</organism>
<name>A0A1G2S456_9BACT</name>
<sequence length="233" mass="25744">MPNSAWKKYVLAFVITAAIFVTALYISNQISAARVNEIAATQDKISLDIAASETQFALLGERSCESVGESTLSDEMGSLAAKLSYTEGRLGSDNPEVLQQKKYYSLLEVKDFLLSKKMTEKCGWKPVTILYFYSNDGDCPDCANEGYVLTHLRQLYPQVRVYSFDYNLDFSIIDTMRTMYHIKGPLPALVINDAKATYGFQDEDTLINSSPQLKALAKAAAAAAKNATTTPTR</sequence>
<dbReference type="AlphaFoldDB" id="A0A1G2S456"/>
<evidence type="ECO:0000313" key="2">
    <source>
        <dbReference type="Proteomes" id="UP000176997"/>
    </source>
</evidence>
<dbReference type="EMBL" id="MHUS01000040">
    <property type="protein sequence ID" value="OHA79890.1"/>
    <property type="molecule type" value="Genomic_DNA"/>
</dbReference>
<evidence type="ECO:0008006" key="3">
    <source>
        <dbReference type="Google" id="ProtNLM"/>
    </source>
</evidence>
<reference evidence="1 2" key="1">
    <citation type="journal article" date="2016" name="Nat. Commun.">
        <title>Thousands of microbial genomes shed light on interconnected biogeochemical processes in an aquifer system.</title>
        <authorList>
            <person name="Anantharaman K."/>
            <person name="Brown C.T."/>
            <person name="Hug L.A."/>
            <person name="Sharon I."/>
            <person name="Castelle C.J."/>
            <person name="Probst A.J."/>
            <person name="Thomas B.C."/>
            <person name="Singh A."/>
            <person name="Wilkins M.J."/>
            <person name="Karaoz U."/>
            <person name="Brodie E.L."/>
            <person name="Williams K.H."/>
            <person name="Hubbard S.S."/>
            <person name="Banfield J.F."/>
        </authorList>
    </citation>
    <scope>NUCLEOTIDE SEQUENCE [LARGE SCALE GENOMIC DNA]</scope>
</reference>
<evidence type="ECO:0000313" key="1">
    <source>
        <dbReference type="EMBL" id="OHA79890.1"/>
    </source>
</evidence>
<comment type="caution">
    <text evidence="1">The sequence shown here is derived from an EMBL/GenBank/DDBJ whole genome shotgun (WGS) entry which is preliminary data.</text>
</comment>